<gene>
    <name evidence="2" type="ORF">CUNI_LOCUS2304</name>
</gene>
<dbReference type="PANTHER" id="PTHR46079:SF2">
    <property type="entry name" value="FERM DOMAIN-CONTAINING PROTEIN"/>
    <property type="match status" value="1"/>
</dbReference>
<accession>A0A8S3YQW0</accession>
<dbReference type="EMBL" id="CAJHNH020000295">
    <property type="protein sequence ID" value="CAG5116746.1"/>
    <property type="molecule type" value="Genomic_DNA"/>
</dbReference>
<evidence type="ECO:0000313" key="3">
    <source>
        <dbReference type="Proteomes" id="UP000678393"/>
    </source>
</evidence>
<proteinExistence type="predicted"/>
<dbReference type="AlphaFoldDB" id="A0A8S3YQW0"/>
<feature type="non-terminal residue" evidence="2">
    <location>
        <position position="54"/>
    </location>
</feature>
<dbReference type="GO" id="GO:0090162">
    <property type="term" value="P:establishment of epithelial cell polarity"/>
    <property type="evidence" value="ECO:0007669"/>
    <property type="project" value="InterPro"/>
</dbReference>
<dbReference type="Proteomes" id="UP000678393">
    <property type="component" value="Unassembled WGS sequence"/>
</dbReference>
<organism evidence="2 3">
    <name type="scientific">Candidula unifasciata</name>
    <dbReference type="NCBI Taxonomy" id="100452"/>
    <lineage>
        <taxon>Eukaryota</taxon>
        <taxon>Metazoa</taxon>
        <taxon>Spiralia</taxon>
        <taxon>Lophotrochozoa</taxon>
        <taxon>Mollusca</taxon>
        <taxon>Gastropoda</taxon>
        <taxon>Heterobranchia</taxon>
        <taxon>Euthyneura</taxon>
        <taxon>Panpulmonata</taxon>
        <taxon>Eupulmonata</taxon>
        <taxon>Stylommatophora</taxon>
        <taxon>Helicina</taxon>
        <taxon>Helicoidea</taxon>
        <taxon>Geomitridae</taxon>
        <taxon>Candidula</taxon>
    </lineage>
</organism>
<dbReference type="Pfam" id="PF09379">
    <property type="entry name" value="FERM_N"/>
    <property type="match status" value="1"/>
</dbReference>
<dbReference type="InterPro" id="IPR047176">
    <property type="entry name" value="FRMD4A/B"/>
</dbReference>
<dbReference type="PANTHER" id="PTHR46079">
    <property type="entry name" value="FERM DOMAIN-CONTAINING PROTEIN 4"/>
    <property type="match status" value="1"/>
</dbReference>
<dbReference type="InterPro" id="IPR018979">
    <property type="entry name" value="FERM_N"/>
</dbReference>
<sequence length="54" mass="6332">MSEGRKSQIVLLDERRLDIIIQPKLYSSELLDLVASHFKLKEKQYFGLGFFDDT</sequence>
<dbReference type="InterPro" id="IPR029071">
    <property type="entry name" value="Ubiquitin-like_domsf"/>
</dbReference>
<dbReference type="PROSITE" id="PS50057">
    <property type="entry name" value="FERM_3"/>
    <property type="match status" value="1"/>
</dbReference>
<feature type="domain" description="FERM" evidence="1">
    <location>
        <begin position="5"/>
        <end position="54"/>
    </location>
</feature>
<reference evidence="2" key="1">
    <citation type="submission" date="2021-04" db="EMBL/GenBank/DDBJ databases">
        <authorList>
            <consortium name="Molecular Ecology Group"/>
        </authorList>
    </citation>
    <scope>NUCLEOTIDE SEQUENCE</scope>
</reference>
<dbReference type="SUPFAM" id="SSF54236">
    <property type="entry name" value="Ubiquitin-like"/>
    <property type="match status" value="1"/>
</dbReference>
<evidence type="ECO:0000259" key="1">
    <source>
        <dbReference type="PROSITE" id="PS50057"/>
    </source>
</evidence>
<evidence type="ECO:0000313" key="2">
    <source>
        <dbReference type="EMBL" id="CAG5116746.1"/>
    </source>
</evidence>
<dbReference type="OrthoDB" id="10063592at2759"/>
<protein>
    <recommendedName>
        <fullName evidence="1">FERM domain-containing protein</fullName>
    </recommendedName>
</protein>
<comment type="caution">
    <text evidence="2">The sequence shown here is derived from an EMBL/GenBank/DDBJ whole genome shotgun (WGS) entry which is preliminary data.</text>
</comment>
<keyword evidence="3" id="KW-1185">Reference proteome</keyword>
<dbReference type="Gene3D" id="3.10.20.90">
    <property type="entry name" value="Phosphatidylinositol 3-kinase Catalytic Subunit, Chain A, domain 1"/>
    <property type="match status" value="1"/>
</dbReference>
<dbReference type="InterPro" id="IPR000299">
    <property type="entry name" value="FERM_domain"/>
</dbReference>
<name>A0A8S3YQW0_9EUPU</name>